<dbReference type="InterPro" id="IPR009091">
    <property type="entry name" value="RCC1/BLIP-II"/>
</dbReference>
<evidence type="ECO:0000256" key="4">
    <source>
        <dbReference type="SAM" id="SignalP"/>
    </source>
</evidence>
<dbReference type="PRINTS" id="PR00633">
    <property type="entry name" value="RCCNDNSATION"/>
</dbReference>
<feature type="compositionally biased region" description="Basic residues" evidence="3">
    <location>
        <begin position="1090"/>
        <end position="1100"/>
    </location>
</feature>
<dbReference type="InterPro" id="IPR000408">
    <property type="entry name" value="Reg_chr_condens"/>
</dbReference>
<dbReference type="Proteomes" id="UP001321766">
    <property type="component" value="Chromosome"/>
</dbReference>
<organism evidence="6 7">
    <name type="scientific">Bombiscardovia nodaiensis</name>
    <dbReference type="NCBI Taxonomy" id="2932181"/>
    <lineage>
        <taxon>Bacteria</taxon>
        <taxon>Bacillati</taxon>
        <taxon>Actinomycetota</taxon>
        <taxon>Actinomycetes</taxon>
        <taxon>Bifidobacteriales</taxon>
        <taxon>Bifidobacteriaceae</taxon>
        <taxon>Bombiscardovia</taxon>
    </lineage>
</organism>
<evidence type="ECO:0000259" key="5">
    <source>
        <dbReference type="Pfam" id="PF25390"/>
    </source>
</evidence>
<feature type="domain" description="RCC1-like" evidence="5">
    <location>
        <begin position="605"/>
        <end position="867"/>
    </location>
</feature>
<dbReference type="InterPro" id="IPR051553">
    <property type="entry name" value="Ran_GTPase-activating"/>
</dbReference>
<dbReference type="InterPro" id="IPR058923">
    <property type="entry name" value="RCC1-like_dom"/>
</dbReference>
<dbReference type="PROSITE" id="PS50012">
    <property type="entry name" value="RCC1_3"/>
    <property type="match status" value="11"/>
</dbReference>
<feature type="domain" description="RCC1-like" evidence="5">
    <location>
        <begin position="63"/>
        <end position="289"/>
    </location>
</feature>
<protein>
    <recommendedName>
        <fullName evidence="5">RCC1-like domain-containing protein</fullName>
    </recommendedName>
</protein>
<keyword evidence="1" id="KW-0344">Guanine-nucleotide releasing factor</keyword>
<dbReference type="PROSITE" id="PS00626">
    <property type="entry name" value="RCC1_2"/>
    <property type="match status" value="3"/>
</dbReference>
<dbReference type="PANTHER" id="PTHR45982">
    <property type="entry name" value="REGULATOR OF CHROMOSOME CONDENSATION"/>
    <property type="match status" value="1"/>
</dbReference>
<dbReference type="Pfam" id="PF00415">
    <property type="entry name" value="RCC1"/>
    <property type="match status" value="1"/>
</dbReference>
<accession>A0ABN6SGT5</accession>
<feature type="region of interest" description="Disordered" evidence="3">
    <location>
        <begin position="1088"/>
        <end position="1109"/>
    </location>
</feature>
<dbReference type="Pfam" id="PF13540">
    <property type="entry name" value="RCC1_2"/>
    <property type="match status" value="1"/>
</dbReference>
<dbReference type="EMBL" id="AP026798">
    <property type="protein sequence ID" value="BDR53795.1"/>
    <property type="molecule type" value="Genomic_DNA"/>
</dbReference>
<dbReference type="Pfam" id="PF25390">
    <property type="entry name" value="WD40_RLD"/>
    <property type="match status" value="2"/>
</dbReference>
<dbReference type="PANTHER" id="PTHR45982:SF1">
    <property type="entry name" value="REGULATOR OF CHROMOSOME CONDENSATION"/>
    <property type="match status" value="1"/>
</dbReference>
<evidence type="ECO:0000313" key="7">
    <source>
        <dbReference type="Proteomes" id="UP001321766"/>
    </source>
</evidence>
<feature type="chain" id="PRO_5047120598" description="RCC1-like domain-containing protein" evidence="4">
    <location>
        <begin position="33"/>
        <end position="1109"/>
    </location>
</feature>
<reference evidence="6 7" key="1">
    <citation type="journal article" date="2023" name="Microbiol. Spectr.">
        <title>Symbiosis of Carpenter Bees with Uncharacterized Lactic Acid Bacteria Showing NAD Auxotrophy.</title>
        <authorList>
            <person name="Kawasaki S."/>
            <person name="Ozawa K."/>
            <person name="Mori T."/>
            <person name="Yamamoto A."/>
            <person name="Ito M."/>
            <person name="Ohkuma M."/>
            <person name="Sakamoto M."/>
            <person name="Matsutani M."/>
        </authorList>
    </citation>
    <scope>NUCLEOTIDE SEQUENCE [LARGE SCALE GENOMIC DNA]</scope>
    <source>
        <strain evidence="6 7">Kim37-2</strain>
    </source>
</reference>
<feature type="signal peptide" evidence="4">
    <location>
        <begin position="1"/>
        <end position="32"/>
    </location>
</feature>
<evidence type="ECO:0000313" key="6">
    <source>
        <dbReference type="EMBL" id="BDR53795.1"/>
    </source>
</evidence>
<keyword evidence="2" id="KW-0677">Repeat</keyword>
<proteinExistence type="predicted"/>
<evidence type="ECO:0000256" key="2">
    <source>
        <dbReference type="ARBA" id="ARBA00022737"/>
    </source>
</evidence>
<sequence>MRRFRAINAIVLALALLSLGGGQSLLTPQAHADPITDAQGFSLNPTYGPAAGGNDVTITPPFKTTIKFKQIFVGEVHTIALDAEGNAWAWGQNAYGNLGNGTTTNNVYSYSALPSRVLTPPGVQFKTISVGGMSNLAIGNDGNTYAWGENSSGQLGVGSTDNLNTPVLVTTPSNVKFIAVSAGRTHSLAIGNDGNTYAWGNNTYGQLGDGTTTNHYVPAKVDTGIRFTTISTGYFFSLALDQYGKAYAWGSNSGYTRTVGVLGVGDTTSPRILRPTPVAGTSTHFKTVSASTFQYNFSVGISKDDGNTYAWGENDHGQLGDGTTSNRNSPVRVLAPVPFTDIKAGGWHVLALGTDHQVYAWGWNSDFYQPSSGLIGDGSIIDRHTPVKVSQPTGVAANYQITSIGAGATSSASIGSDGSAYGWGPNKWGNIGDGTNTTRLSPVRIANPKIVITGISFDTTNVSGYTHDTTTDLWHVKAPAHPAGTVKVRIKWTLNGTAQTDALLDYKYRTSYIVHFNLGGAPGTTPADQTVYSDDPQPIKWPDPMPTWEHHWFDGWFDANGSPWDFSKPVTAEMTLTAKWETYQFSINPTGGSTNGHSKAVVTAPDPPKGIRYTQVSTGWFHSVAIGSDGNTYAWGQNSVGQLGNEDSANASQSQPVRVHAPAGVHFLSISAGYWHTLAIGSDGKAYAWGFNGGGRLGVGDTANKTKPTPLNTDNLPAGARFTCVSGGGWHSSAIDSNGTAYAWGANDYYQVGVNDTIDRLIPTPVATSTIPTGTRFTQVSAGYRYTLVLDTTGKIYGWGSNDNGQLGTGNLADGRTPVASKIDHLPAGTTFAQISAGGYHSLAIDTTGKAYSWGNNHEGELSQPGTVTVTNITAINSSNITPGTRINQVQAGAYYSMFLDSNGRAYSCGYNDYGQLGSNDLTQRSLATAINTDNITVNTRIIQITGNYYHSLAINNQYTTYAWGNNADGEIGNGTTTQQLKATPVGLQRLTVTGVKFDNIAAPTGPTLANGTSNKWNVTTPPHPTGDVDTTITWTLGGYPQDNYILTYTYWFDLPAAGAIPLQRYSGATFIALTAITAVSLAGHQLSQARKRKAGRHSPRPNQSNSRN</sequence>
<keyword evidence="7" id="KW-1185">Reference proteome</keyword>
<dbReference type="SUPFAM" id="SSF50985">
    <property type="entry name" value="RCC1/BLIP-II"/>
    <property type="match status" value="4"/>
</dbReference>
<keyword evidence="4" id="KW-0732">Signal</keyword>
<evidence type="ECO:0000256" key="3">
    <source>
        <dbReference type="SAM" id="MobiDB-lite"/>
    </source>
</evidence>
<gene>
    <name evidence="6" type="ORF">KIM372_17020</name>
</gene>
<name>A0ABN6SGT5_9BIFI</name>
<dbReference type="Gene3D" id="2.130.10.30">
    <property type="entry name" value="Regulator of chromosome condensation 1/beta-lactamase-inhibitor protein II"/>
    <property type="match status" value="4"/>
</dbReference>
<evidence type="ECO:0000256" key="1">
    <source>
        <dbReference type="ARBA" id="ARBA00022658"/>
    </source>
</evidence>